<evidence type="ECO:0000256" key="6">
    <source>
        <dbReference type="ARBA" id="ARBA00023136"/>
    </source>
</evidence>
<organism evidence="9 10">
    <name type="scientific">Schleiferilactobacillus perolens DSM 12744</name>
    <dbReference type="NCBI Taxonomy" id="1423792"/>
    <lineage>
        <taxon>Bacteria</taxon>
        <taxon>Bacillati</taxon>
        <taxon>Bacillota</taxon>
        <taxon>Bacilli</taxon>
        <taxon>Lactobacillales</taxon>
        <taxon>Lactobacillaceae</taxon>
        <taxon>Schleiferilactobacillus</taxon>
    </lineage>
</organism>
<evidence type="ECO:0000256" key="7">
    <source>
        <dbReference type="RuleBase" id="RU363032"/>
    </source>
</evidence>
<sequence>MINGNKSAVRNGKVAVGAILLFWGVITILPFLWMFLSSFKSNAEISQATQNFLPNHWTFDNYKRLFVDSNFGVYLKNTLIITLFSFLGMLLNAMAGYGFAKFKFKGRGPLFILVLATMMIPGQVTMIPVYLILNEMHLTNTLAGIILPGLVGAFAIFLFRQFMSNISNSIIEAARLDGASEWYIFWHIIIPISKPVLAVQGILTFIGGWNAFLWPLIIANDQKYYTLSVGLQLLQGQHTSDYGLQMAGSSFMVIPIVIIFIIFQKYILQGFNVQAEK</sequence>
<dbReference type="PANTHER" id="PTHR43744:SF12">
    <property type="entry name" value="ABC TRANSPORTER PERMEASE PROTEIN MG189-RELATED"/>
    <property type="match status" value="1"/>
</dbReference>
<feature type="transmembrane region" description="Helical" evidence="7">
    <location>
        <begin position="79"/>
        <end position="99"/>
    </location>
</feature>
<feature type="transmembrane region" description="Helical" evidence="7">
    <location>
        <begin position="196"/>
        <end position="217"/>
    </location>
</feature>
<keyword evidence="5 7" id="KW-1133">Transmembrane helix</keyword>
<gene>
    <name evidence="9" type="ORF">FD09_GL000090</name>
</gene>
<dbReference type="Proteomes" id="UP000051330">
    <property type="component" value="Unassembled WGS sequence"/>
</dbReference>
<evidence type="ECO:0000256" key="5">
    <source>
        <dbReference type="ARBA" id="ARBA00022989"/>
    </source>
</evidence>
<feature type="domain" description="ABC transmembrane type-1" evidence="8">
    <location>
        <begin position="74"/>
        <end position="263"/>
    </location>
</feature>
<dbReference type="PATRIC" id="fig|1423792.3.peg.92"/>
<dbReference type="Gene3D" id="1.10.3720.10">
    <property type="entry name" value="MetI-like"/>
    <property type="match status" value="1"/>
</dbReference>
<dbReference type="InterPro" id="IPR035906">
    <property type="entry name" value="MetI-like_sf"/>
</dbReference>
<keyword evidence="10" id="KW-1185">Reference proteome</keyword>
<feature type="transmembrane region" description="Helical" evidence="7">
    <location>
        <begin position="242"/>
        <end position="263"/>
    </location>
</feature>
<dbReference type="EMBL" id="AZEC01000001">
    <property type="protein sequence ID" value="KRL14442.1"/>
    <property type="molecule type" value="Genomic_DNA"/>
</dbReference>
<dbReference type="AlphaFoldDB" id="A0A0R1NA45"/>
<dbReference type="PANTHER" id="PTHR43744">
    <property type="entry name" value="ABC TRANSPORTER PERMEASE PROTEIN MG189-RELATED-RELATED"/>
    <property type="match status" value="1"/>
</dbReference>
<evidence type="ECO:0000259" key="8">
    <source>
        <dbReference type="PROSITE" id="PS50928"/>
    </source>
</evidence>
<dbReference type="SUPFAM" id="SSF161098">
    <property type="entry name" value="MetI-like"/>
    <property type="match status" value="1"/>
</dbReference>
<protein>
    <submittedName>
        <fullName evidence="9">Sugar ABC superfamily ATP binding cassette transporter, membrane protein</fullName>
    </submittedName>
</protein>
<comment type="caution">
    <text evidence="9">The sequence shown here is derived from an EMBL/GenBank/DDBJ whole genome shotgun (WGS) entry which is preliminary data.</text>
</comment>
<comment type="subcellular location">
    <subcellularLocation>
        <location evidence="1 7">Cell membrane</location>
        <topology evidence="1 7">Multi-pass membrane protein</topology>
    </subcellularLocation>
</comment>
<feature type="transmembrane region" description="Helical" evidence="7">
    <location>
        <begin position="139"/>
        <end position="159"/>
    </location>
</feature>
<evidence type="ECO:0000313" key="10">
    <source>
        <dbReference type="Proteomes" id="UP000051330"/>
    </source>
</evidence>
<proteinExistence type="inferred from homology"/>
<comment type="similarity">
    <text evidence="7">Belongs to the binding-protein-dependent transport system permease family.</text>
</comment>
<keyword evidence="4 7" id="KW-0812">Transmembrane</keyword>
<dbReference type="GO" id="GO:0055085">
    <property type="term" value="P:transmembrane transport"/>
    <property type="evidence" value="ECO:0007669"/>
    <property type="project" value="InterPro"/>
</dbReference>
<keyword evidence="6 7" id="KW-0472">Membrane</keyword>
<keyword evidence="2 7" id="KW-0813">Transport</keyword>
<evidence type="ECO:0000256" key="4">
    <source>
        <dbReference type="ARBA" id="ARBA00022692"/>
    </source>
</evidence>
<dbReference type="RefSeq" id="WP_057817154.1">
    <property type="nucleotide sequence ID" value="NZ_AZEC01000001.1"/>
</dbReference>
<evidence type="ECO:0000256" key="2">
    <source>
        <dbReference type="ARBA" id="ARBA00022448"/>
    </source>
</evidence>
<dbReference type="CDD" id="cd06261">
    <property type="entry name" value="TM_PBP2"/>
    <property type="match status" value="1"/>
</dbReference>
<accession>A0A0R1NA45</accession>
<dbReference type="STRING" id="1423792.FD09_GL000090"/>
<dbReference type="InterPro" id="IPR000515">
    <property type="entry name" value="MetI-like"/>
</dbReference>
<dbReference type="OrthoDB" id="9771544at2"/>
<keyword evidence="3" id="KW-1003">Cell membrane</keyword>
<dbReference type="GO" id="GO:0005886">
    <property type="term" value="C:plasma membrane"/>
    <property type="evidence" value="ECO:0007669"/>
    <property type="project" value="UniProtKB-SubCell"/>
</dbReference>
<name>A0A0R1NA45_9LACO</name>
<evidence type="ECO:0000256" key="1">
    <source>
        <dbReference type="ARBA" id="ARBA00004651"/>
    </source>
</evidence>
<feature type="transmembrane region" description="Helical" evidence="7">
    <location>
        <begin position="111"/>
        <end position="133"/>
    </location>
</feature>
<evidence type="ECO:0000313" key="9">
    <source>
        <dbReference type="EMBL" id="KRL14442.1"/>
    </source>
</evidence>
<reference evidence="9 10" key="1">
    <citation type="journal article" date="2015" name="Genome Announc.">
        <title>Expanding the biotechnology potential of lactobacilli through comparative genomics of 213 strains and associated genera.</title>
        <authorList>
            <person name="Sun Z."/>
            <person name="Harris H.M."/>
            <person name="McCann A."/>
            <person name="Guo C."/>
            <person name="Argimon S."/>
            <person name="Zhang W."/>
            <person name="Yang X."/>
            <person name="Jeffery I.B."/>
            <person name="Cooney J.C."/>
            <person name="Kagawa T.F."/>
            <person name="Liu W."/>
            <person name="Song Y."/>
            <person name="Salvetti E."/>
            <person name="Wrobel A."/>
            <person name="Rasinkangas P."/>
            <person name="Parkhill J."/>
            <person name="Rea M.C."/>
            <person name="O'Sullivan O."/>
            <person name="Ritari J."/>
            <person name="Douillard F.P."/>
            <person name="Paul Ross R."/>
            <person name="Yang R."/>
            <person name="Briner A.E."/>
            <person name="Felis G.E."/>
            <person name="de Vos W.M."/>
            <person name="Barrangou R."/>
            <person name="Klaenhammer T.R."/>
            <person name="Caufield P.W."/>
            <person name="Cui Y."/>
            <person name="Zhang H."/>
            <person name="O'Toole P.W."/>
        </authorList>
    </citation>
    <scope>NUCLEOTIDE SEQUENCE [LARGE SCALE GENOMIC DNA]</scope>
    <source>
        <strain evidence="9 10">DSM 12744</strain>
    </source>
</reference>
<feature type="transmembrane region" description="Helical" evidence="7">
    <location>
        <begin position="12"/>
        <end position="36"/>
    </location>
</feature>
<dbReference type="Pfam" id="PF00528">
    <property type="entry name" value="BPD_transp_1"/>
    <property type="match status" value="1"/>
</dbReference>
<dbReference type="PROSITE" id="PS50928">
    <property type="entry name" value="ABC_TM1"/>
    <property type="match status" value="1"/>
</dbReference>
<evidence type="ECO:0000256" key="3">
    <source>
        <dbReference type="ARBA" id="ARBA00022475"/>
    </source>
</evidence>